<feature type="signal peptide" evidence="1">
    <location>
        <begin position="1"/>
        <end position="20"/>
    </location>
</feature>
<reference evidence="2" key="1">
    <citation type="submission" date="2023-10" db="EMBL/GenBank/DDBJ databases">
        <title>Genome assemblies of two species of porcelain crab, Petrolisthes cinctipes and Petrolisthes manimaculis (Anomura: Porcellanidae).</title>
        <authorList>
            <person name="Angst P."/>
        </authorList>
    </citation>
    <scope>NUCLEOTIDE SEQUENCE</scope>
    <source>
        <strain evidence="2">PB745_01</strain>
        <tissue evidence="2">Gill</tissue>
    </source>
</reference>
<protein>
    <submittedName>
        <fullName evidence="2">Uncharacterized protein</fullName>
    </submittedName>
</protein>
<comment type="caution">
    <text evidence="2">The sequence shown here is derived from an EMBL/GenBank/DDBJ whole genome shotgun (WGS) entry which is preliminary data.</text>
</comment>
<dbReference type="AlphaFoldDB" id="A0AAE1KZX3"/>
<organism evidence="2 3">
    <name type="scientific">Petrolisthes cinctipes</name>
    <name type="common">Flat porcelain crab</name>
    <dbReference type="NCBI Taxonomy" id="88211"/>
    <lineage>
        <taxon>Eukaryota</taxon>
        <taxon>Metazoa</taxon>
        <taxon>Ecdysozoa</taxon>
        <taxon>Arthropoda</taxon>
        <taxon>Crustacea</taxon>
        <taxon>Multicrustacea</taxon>
        <taxon>Malacostraca</taxon>
        <taxon>Eumalacostraca</taxon>
        <taxon>Eucarida</taxon>
        <taxon>Decapoda</taxon>
        <taxon>Pleocyemata</taxon>
        <taxon>Anomura</taxon>
        <taxon>Galatheoidea</taxon>
        <taxon>Porcellanidae</taxon>
        <taxon>Petrolisthes</taxon>
    </lineage>
</organism>
<proteinExistence type="predicted"/>
<keyword evidence="3" id="KW-1185">Reference proteome</keyword>
<keyword evidence="1" id="KW-0732">Signal</keyword>
<evidence type="ECO:0000313" key="2">
    <source>
        <dbReference type="EMBL" id="KAK3887890.1"/>
    </source>
</evidence>
<name>A0AAE1KZX3_PETCI</name>
<evidence type="ECO:0000313" key="3">
    <source>
        <dbReference type="Proteomes" id="UP001286313"/>
    </source>
</evidence>
<gene>
    <name evidence="2" type="ORF">Pcinc_008040</name>
</gene>
<evidence type="ECO:0000256" key="1">
    <source>
        <dbReference type="SAM" id="SignalP"/>
    </source>
</evidence>
<dbReference type="EMBL" id="JAWQEG010000602">
    <property type="protein sequence ID" value="KAK3887890.1"/>
    <property type="molecule type" value="Genomic_DNA"/>
</dbReference>
<accession>A0AAE1KZX3</accession>
<dbReference type="Proteomes" id="UP001286313">
    <property type="component" value="Unassembled WGS sequence"/>
</dbReference>
<sequence length="145" mass="16181">MQCANIFFILCIGFAPSALACSEASADQSMTWMKIISPEKSFEVSTSKGIIRNKFELKEGEAASVMCPCIHLPHLEHQRLVISDELTGDELYSSDCESFIADEEYIILKNDFTIVLTESEESYSDPQQARPQVECSIARHVPGQN</sequence>
<feature type="chain" id="PRO_5042087746" evidence="1">
    <location>
        <begin position="21"/>
        <end position="145"/>
    </location>
</feature>